<feature type="region of interest" description="Disordered" evidence="1">
    <location>
        <begin position="295"/>
        <end position="361"/>
    </location>
</feature>
<name>A0A8H3ECY1_9LECA</name>
<accession>A0A8H3ECY1</accession>
<feature type="signal peptide" evidence="2">
    <location>
        <begin position="1"/>
        <end position="19"/>
    </location>
</feature>
<evidence type="ECO:0000256" key="2">
    <source>
        <dbReference type="SAM" id="SignalP"/>
    </source>
</evidence>
<gene>
    <name evidence="3" type="ORF">HETSPECPRED_000024</name>
</gene>
<feature type="region of interest" description="Disordered" evidence="1">
    <location>
        <begin position="374"/>
        <end position="399"/>
    </location>
</feature>
<dbReference type="Proteomes" id="UP000664521">
    <property type="component" value="Unassembled WGS sequence"/>
</dbReference>
<sequence>MIFLSVLLCLLNLDSQTFAQWVIPSQSSQYASVSNTPQLTTSQSNLSATITKGPVPTGSSVGCPRCLVVASGVPLSQVFWINNTLSLTLDTEYVTVTQYNGTAITGTTVITGDVDTIDLATVSEAYSMVATLPMPGPYRGIGAAIVLANGRDGKLDDTVSIPYPTPYLGIAGVQLWTQTLLSQTFQGSVVQRCPLKTFNIFADGLADDSLSRINVDFSNTYYQALAYLSSQPWRSTVAQLNTASFSSWVMSNESFVKQYPGLSQCTFIQTAFGPPGVKIPVSALTGTITTTVQGSLYSSSQRPQPASTLVSTTAQPTTSPKSPSSSDILYSILSQSPSALPDSRNSEPIAQTPQNSATSISSVATVIEDVPKTPETSTSVLQPSNVQTQVAHSGSESSTLTSDATSAIVVAGQTLSQKVPALIEGSTPISLAAAGGKTIIGSNAQGQADQSSATKLRVPVLTYGGSPVTADVSSHFVLSDQTLVPGSAITISGTVVSLAPDASNAVVGGSYEQLTHVDINPTAVQTAGGPFYQIAGQTLTPGGTVTVSGTPIHIPLGSSIAIIGSSSTRVLPAAMPTAIVPTATYREMKFGDQTYTASGSTPQFIIASQTLTPNGVVTVSGTPIHLQSGASAVVIGSSTQPLAPTIASSPNNAVAAEEITFGGKIYTASGPSPEFVIGGQTLTPNGVITVSGTPIHLQPGASAIVIGSSTQSLAPIVTSNLDGDVVTAEEMTFGGKTYTALGSTPEFTIAGQTLTPNGAITVSGTPIRMPSGGSVVIVGGSTQSLATITATNPASMATIADITFGGQTYTADSASRFRIGGQTLTPGGVVTVDGTQISYAPGASVVIVGSSTQSLATITATNPASMATIADITFGGQTYTADSASRFRIGGQTLTPGGVVTVDGTQISYAPGATDVVVGSSTEPVNLGTVIMGGFGQPSQTGSEPFTGGSNSKTQARDLGYWFGLTVCLVVMFW</sequence>
<comment type="caution">
    <text evidence="3">The sequence shown here is derived from an EMBL/GenBank/DDBJ whole genome shotgun (WGS) entry which is preliminary data.</text>
</comment>
<proteinExistence type="predicted"/>
<reference evidence="3" key="1">
    <citation type="submission" date="2021-03" db="EMBL/GenBank/DDBJ databases">
        <authorList>
            <person name="Tagirdzhanova G."/>
        </authorList>
    </citation>
    <scope>NUCLEOTIDE SEQUENCE</scope>
</reference>
<dbReference type="EMBL" id="CAJPDS010000001">
    <property type="protein sequence ID" value="CAF9902823.1"/>
    <property type="molecule type" value="Genomic_DNA"/>
</dbReference>
<dbReference type="OrthoDB" id="3944128at2759"/>
<feature type="compositionally biased region" description="Polar residues" evidence="1">
    <location>
        <begin position="295"/>
        <end position="310"/>
    </location>
</feature>
<evidence type="ECO:0000256" key="1">
    <source>
        <dbReference type="SAM" id="MobiDB-lite"/>
    </source>
</evidence>
<keyword evidence="2" id="KW-0732">Signal</keyword>
<evidence type="ECO:0000313" key="4">
    <source>
        <dbReference type="Proteomes" id="UP000664521"/>
    </source>
</evidence>
<protein>
    <submittedName>
        <fullName evidence="3">Uncharacterized protein</fullName>
    </submittedName>
</protein>
<feature type="compositionally biased region" description="Polar residues" evidence="1">
    <location>
        <begin position="346"/>
        <end position="361"/>
    </location>
</feature>
<organism evidence="3 4">
    <name type="scientific">Heterodermia speciosa</name>
    <dbReference type="NCBI Taxonomy" id="116794"/>
    <lineage>
        <taxon>Eukaryota</taxon>
        <taxon>Fungi</taxon>
        <taxon>Dikarya</taxon>
        <taxon>Ascomycota</taxon>
        <taxon>Pezizomycotina</taxon>
        <taxon>Lecanoromycetes</taxon>
        <taxon>OSLEUM clade</taxon>
        <taxon>Lecanoromycetidae</taxon>
        <taxon>Caliciales</taxon>
        <taxon>Physciaceae</taxon>
        <taxon>Heterodermia</taxon>
    </lineage>
</organism>
<feature type="chain" id="PRO_5034500116" evidence="2">
    <location>
        <begin position="20"/>
        <end position="974"/>
    </location>
</feature>
<evidence type="ECO:0000313" key="3">
    <source>
        <dbReference type="EMBL" id="CAF9902823.1"/>
    </source>
</evidence>
<feature type="compositionally biased region" description="Low complexity" evidence="1">
    <location>
        <begin position="311"/>
        <end position="336"/>
    </location>
</feature>
<dbReference type="AlphaFoldDB" id="A0A8H3ECY1"/>
<keyword evidence="4" id="KW-1185">Reference proteome</keyword>